<reference evidence="1 2" key="1">
    <citation type="submission" date="2014-04" db="EMBL/GenBank/DDBJ databases">
        <authorList>
            <consortium name="DOE Joint Genome Institute"/>
            <person name="Kuo A."/>
            <person name="Kohler A."/>
            <person name="Nagy L.G."/>
            <person name="Floudas D."/>
            <person name="Copeland A."/>
            <person name="Barry K.W."/>
            <person name="Cichocki N."/>
            <person name="Veneault-Fourrey C."/>
            <person name="LaButti K."/>
            <person name="Lindquist E.A."/>
            <person name="Lipzen A."/>
            <person name="Lundell T."/>
            <person name="Morin E."/>
            <person name="Murat C."/>
            <person name="Sun H."/>
            <person name="Tunlid A."/>
            <person name="Henrissat B."/>
            <person name="Grigoriev I.V."/>
            <person name="Hibbett D.S."/>
            <person name="Martin F."/>
            <person name="Nordberg H.P."/>
            <person name="Cantor M.N."/>
            <person name="Hua S.X."/>
        </authorList>
    </citation>
    <scope>NUCLEOTIDE SEQUENCE [LARGE SCALE GENOMIC DNA]</scope>
    <source>
        <strain evidence="1 2">Foug A</strain>
    </source>
</reference>
<dbReference type="AlphaFoldDB" id="A0A0C3DJ17"/>
<organism evidence="1 2">
    <name type="scientific">Scleroderma citrinum Foug A</name>
    <dbReference type="NCBI Taxonomy" id="1036808"/>
    <lineage>
        <taxon>Eukaryota</taxon>
        <taxon>Fungi</taxon>
        <taxon>Dikarya</taxon>
        <taxon>Basidiomycota</taxon>
        <taxon>Agaricomycotina</taxon>
        <taxon>Agaricomycetes</taxon>
        <taxon>Agaricomycetidae</taxon>
        <taxon>Boletales</taxon>
        <taxon>Sclerodermatineae</taxon>
        <taxon>Sclerodermataceae</taxon>
        <taxon>Scleroderma</taxon>
    </lineage>
</organism>
<proteinExistence type="predicted"/>
<dbReference type="EMBL" id="KN822119">
    <property type="protein sequence ID" value="KIM56324.1"/>
    <property type="molecule type" value="Genomic_DNA"/>
</dbReference>
<gene>
    <name evidence="1" type="ORF">SCLCIDRAFT_1220493</name>
</gene>
<sequence>MTFNPKGRPAINTVLVPTFHGYHILKLLACSVDSNTTPGLTAFDNPYFRFLCRICISLLAVKSFDAMRSHASMSESKKLAPWCC</sequence>
<dbReference type="HOGENOM" id="CLU_2528764_0_0_1"/>
<dbReference type="Proteomes" id="UP000053989">
    <property type="component" value="Unassembled WGS sequence"/>
</dbReference>
<accession>A0A0C3DJ17</accession>
<protein>
    <submittedName>
        <fullName evidence="1">Uncharacterized protein</fullName>
    </submittedName>
</protein>
<keyword evidence="2" id="KW-1185">Reference proteome</keyword>
<name>A0A0C3DJ17_9AGAM</name>
<evidence type="ECO:0000313" key="1">
    <source>
        <dbReference type="EMBL" id="KIM56324.1"/>
    </source>
</evidence>
<dbReference type="InParanoid" id="A0A0C3DJ17"/>
<evidence type="ECO:0000313" key="2">
    <source>
        <dbReference type="Proteomes" id="UP000053989"/>
    </source>
</evidence>
<reference evidence="2" key="2">
    <citation type="submission" date="2015-01" db="EMBL/GenBank/DDBJ databases">
        <title>Evolutionary Origins and Diversification of the Mycorrhizal Mutualists.</title>
        <authorList>
            <consortium name="DOE Joint Genome Institute"/>
            <consortium name="Mycorrhizal Genomics Consortium"/>
            <person name="Kohler A."/>
            <person name="Kuo A."/>
            <person name="Nagy L.G."/>
            <person name="Floudas D."/>
            <person name="Copeland A."/>
            <person name="Barry K.W."/>
            <person name="Cichocki N."/>
            <person name="Veneault-Fourrey C."/>
            <person name="LaButti K."/>
            <person name="Lindquist E.A."/>
            <person name="Lipzen A."/>
            <person name="Lundell T."/>
            <person name="Morin E."/>
            <person name="Murat C."/>
            <person name="Riley R."/>
            <person name="Ohm R."/>
            <person name="Sun H."/>
            <person name="Tunlid A."/>
            <person name="Henrissat B."/>
            <person name="Grigoriev I.V."/>
            <person name="Hibbett D.S."/>
            <person name="Martin F."/>
        </authorList>
    </citation>
    <scope>NUCLEOTIDE SEQUENCE [LARGE SCALE GENOMIC DNA]</scope>
    <source>
        <strain evidence="2">Foug A</strain>
    </source>
</reference>